<sequence>MTQDRHLSPPVPGTPLMSLLGLYLGALKGLLSKHKQTGDIPCTECLAFDAMQQKIVTPGRQNM</sequence>
<gene>
    <name evidence="2" type="ORF">N8I74_13285</name>
</gene>
<protein>
    <submittedName>
        <fullName evidence="2">Uncharacterized protein</fullName>
    </submittedName>
</protein>
<keyword evidence="1" id="KW-1133">Transmembrane helix</keyword>
<keyword evidence="1" id="KW-0812">Transmembrane</keyword>
<organism evidence="2 3">
    <name type="scientific">Chitiniphilus purpureus</name>
    <dbReference type="NCBI Taxonomy" id="2981137"/>
    <lineage>
        <taxon>Bacteria</taxon>
        <taxon>Pseudomonadati</taxon>
        <taxon>Pseudomonadota</taxon>
        <taxon>Betaproteobacteria</taxon>
        <taxon>Neisseriales</taxon>
        <taxon>Chitinibacteraceae</taxon>
        <taxon>Chitiniphilus</taxon>
    </lineage>
</organism>
<proteinExistence type="predicted"/>
<accession>A0ABY6DIV0</accession>
<feature type="transmembrane region" description="Helical" evidence="1">
    <location>
        <begin position="12"/>
        <end position="31"/>
    </location>
</feature>
<keyword evidence="3" id="KW-1185">Reference proteome</keyword>
<keyword evidence="1" id="KW-0472">Membrane</keyword>
<reference evidence="2" key="1">
    <citation type="submission" date="2022-10" db="EMBL/GenBank/DDBJ databases">
        <title>Chitiniphilus purpureus sp. nov., a novel chitin-degrading bacterium isolated from crawfish pond sediment.</title>
        <authorList>
            <person name="Li K."/>
        </authorList>
    </citation>
    <scope>NUCLEOTIDE SEQUENCE</scope>
    <source>
        <strain evidence="2">CD1</strain>
    </source>
</reference>
<evidence type="ECO:0000313" key="2">
    <source>
        <dbReference type="EMBL" id="UXY14284.1"/>
    </source>
</evidence>
<dbReference type="Proteomes" id="UP001061302">
    <property type="component" value="Chromosome"/>
</dbReference>
<evidence type="ECO:0000256" key="1">
    <source>
        <dbReference type="SAM" id="Phobius"/>
    </source>
</evidence>
<evidence type="ECO:0000313" key="3">
    <source>
        <dbReference type="Proteomes" id="UP001061302"/>
    </source>
</evidence>
<dbReference type="EMBL" id="CP106753">
    <property type="protein sequence ID" value="UXY14284.1"/>
    <property type="molecule type" value="Genomic_DNA"/>
</dbReference>
<dbReference type="RefSeq" id="WP_263123583.1">
    <property type="nucleotide sequence ID" value="NZ_CP106753.1"/>
</dbReference>
<name>A0ABY6DIV0_9NEIS</name>